<gene>
    <name evidence="2" type="ORF">LS71_002420</name>
</gene>
<dbReference type="RefSeq" id="WP_052057887.1">
    <property type="nucleotide sequence ID" value="NZ_JRPR02000001.1"/>
</dbReference>
<dbReference type="Gene3D" id="3.20.20.140">
    <property type="entry name" value="Metal-dependent hydrolases"/>
    <property type="match status" value="2"/>
</dbReference>
<dbReference type="InterPro" id="IPR032466">
    <property type="entry name" value="Metal_Hydrolase"/>
</dbReference>
<dbReference type="PANTHER" id="PTHR43135:SF3">
    <property type="entry name" value="ALPHA-D-RIBOSE 1-METHYLPHOSPHONATE 5-TRIPHOSPHATE DIPHOSPHATASE"/>
    <property type="match status" value="1"/>
</dbReference>
<dbReference type="AlphaFoldDB" id="A0A4U8TE64"/>
<dbReference type="NCBIfam" id="NF011987">
    <property type="entry name" value="PRK15446.2-3"/>
    <property type="match status" value="1"/>
</dbReference>
<dbReference type="NCBIfam" id="NF011990">
    <property type="entry name" value="PRK15446.2-6"/>
    <property type="match status" value="1"/>
</dbReference>
<dbReference type="OrthoDB" id="9803027at2"/>
<dbReference type="PIRSF" id="PIRSF038971">
    <property type="entry name" value="PhnM"/>
    <property type="match status" value="1"/>
</dbReference>
<sequence length="392" mass="43960">MIIRSKKVLVNDKFIPANIEIKGKIIESIKPYDNAKEAIDVGENLVLPGIVDLHSDALEKEIEPRPNANFPLAFAFKNLDKKLAMAGITTMYHAIGFEENPSKHRNSKLAREQIELLAKMQRSNEFLVDNLIHARFEISSLESLDDLYECFKSNLIDILSIMDHTPGQGQFKSIESLANYYRKHHGWSEDTINELMQKRIKEKDWECINTLLQKAKEKHIALLSHDDDCKEKLDMLIEWGIRISEFPLSLEVAKYAKLKGSITGMGAPNVVRGGSQSGNVSAQDLIKEGACSYLCSDYHPSSMLLSAFIVAKNNAHIPLEKAYAMISSTPAKAVGLNDRGEIKEGKNADILVVKEGEVPEVLWCIKNGKSVYSILDFKIKDFKVDSKPCKIA</sequence>
<dbReference type="Gene3D" id="2.30.40.10">
    <property type="entry name" value="Urease, subunit C, domain 1"/>
    <property type="match status" value="1"/>
</dbReference>
<keyword evidence="3" id="KW-1185">Reference proteome</keyword>
<organism evidence="2 3">
    <name type="scientific">Helicobacter jaachi</name>
    <dbReference type="NCBI Taxonomy" id="1677920"/>
    <lineage>
        <taxon>Bacteria</taxon>
        <taxon>Pseudomonadati</taxon>
        <taxon>Campylobacterota</taxon>
        <taxon>Epsilonproteobacteria</taxon>
        <taxon>Campylobacterales</taxon>
        <taxon>Helicobacteraceae</taxon>
        <taxon>Helicobacter</taxon>
    </lineage>
</organism>
<dbReference type="InterPro" id="IPR011059">
    <property type="entry name" value="Metal-dep_hydrolase_composite"/>
</dbReference>
<dbReference type="InterPro" id="IPR006680">
    <property type="entry name" value="Amidohydro-rel"/>
</dbReference>
<dbReference type="PANTHER" id="PTHR43135">
    <property type="entry name" value="ALPHA-D-RIBOSE 1-METHYLPHOSPHONATE 5-TRIPHOSPHATE DIPHOSPHATASE"/>
    <property type="match status" value="1"/>
</dbReference>
<comment type="caution">
    <text evidence="2">The sequence shown here is derived from an EMBL/GenBank/DDBJ whole genome shotgun (WGS) entry which is preliminary data.</text>
</comment>
<dbReference type="EMBL" id="JRPR02000001">
    <property type="protein sequence ID" value="TLD97618.1"/>
    <property type="molecule type" value="Genomic_DNA"/>
</dbReference>
<dbReference type="Pfam" id="PF01979">
    <property type="entry name" value="Amidohydro_1"/>
    <property type="match status" value="1"/>
</dbReference>
<proteinExistence type="predicted"/>
<dbReference type="NCBIfam" id="NF011984">
    <property type="entry name" value="PRK15446.1-5"/>
    <property type="match status" value="1"/>
</dbReference>
<accession>A0A4U8TE64</accession>
<dbReference type="EC" id="3.6.1.63" evidence="2"/>
<name>A0A4U8TE64_9HELI</name>
<dbReference type="InterPro" id="IPR051781">
    <property type="entry name" value="Metallo-dep_Hydrolase"/>
</dbReference>
<feature type="domain" description="Amidohydrolase-related" evidence="1">
    <location>
        <begin position="212"/>
        <end position="367"/>
    </location>
</feature>
<reference evidence="2 3" key="1">
    <citation type="journal article" date="2014" name="Genome Announc.">
        <title>Draft genome sequences of eight enterohepatic helicobacter species isolated from both laboratory and wild rodents.</title>
        <authorList>
            <person name="Sheh A."/>
            <person name="Shen Z."/>
            <person name="Fox J.G."/>
        </authorList>
    </citation>
    <scope>NUCLEOTIDE SEQUENCE [LARGE SCALE GENOMIC DNA]</scope>
    <source>
        <strain evidence="2 3">MIT 09-6949</strain>
    </source>
</reference>
<evidence type="ECO:0000259" key="1">
    <source>
        <dbReference type="Pfam" id="PF01979"/>
    </source>
</evidence>
<dbReference type="SUPFAM" id="SSF51338">
    <property type="entry name" value="Composite domain of metallo-dependent hydrolases"/>
    <property type="match status" value="1"/>
</dbReference>
<dbReference type="SUPFAM" id="SSF51556">
    <property type="entry name" value="Metallo-dependent hydrolases"/>
    <property type="match status" value="1"/>
</dbReference>
<dbReference type="GO" id="GO:0019700">
    <property type="term" value="P:organic phosphonate catabolic process"/>
    <property type="evidence" value="ECO:0007669"/>
    <property type="project" value="InterPro"/>
</dbReference>
<keyword evidence="2" id="KW-0378">Hydrolase</keyword>
<protein>
    <submittedName>
        <fullName evidence="2">Alpha-D-ribose 1-methylphosphonate 5-triphosphate diphosphatase</fullName>
        <ecNumber evidence="2">3.6.1.63</ecNumber>
    </submittedName>
</protein>
<evidence type="ECO:0000313" key="3">
    <source>
        <dbReference type="Proteomes" id="UP000029733"/>
    </source>
</evidence>
<evidence type="ECO:0000313" key="2">
    <source>
        <dbReference type="EMBL" id="TLD97618.1"/>
    </source>
</evidence>
<dbReference type="InterPro" id="IPR012696">
    <property type="entry name" value="PhnM"/>
</dbReference>
<dbReference type="Proteomes" id="UP000029733">
    <property type="component" value="Unassembled WGS sequence"/>
</dbReference>
<dbReference type="GO" id="GO:0016810">
    <property type="term" value="F:hydrolase activity, acting on carbon-nitrogen (but not peptide) bonds"/>
    <property type="evidence" value="ECO:0007669"/>
    <property type="project" value="InterPro"/>
</dbReference>